<keyword evidence="2" id="KW-1185">Reference proteome</keyword>
<gene>
    <name evidence="1" type="ORF">CSSPJE1EN2_LOCUS15760</name>
</gene>
<proteinExistence type="predicted"/>
<sequence>MTSPGLFGTKSSEENARMELQGMGTVPMVIKYNDGKEVQLPLDWNGLEPCLVDITKQEDIVTVEKRNGAASKKKKGPKTGLRFKNVGDLVYNTRVKSRGRRRRKT</sequence>
<evidence type="ECO:0000313" key="2">
    <source>
        <dbReference type="Proteomes" id="UP001497522"/>
    </source>
</evidence>
<dbReference type="EMBL" id="OZ023704">
    <property type="protein sequence ID" value="CAK9873190.1"/>
    <property type="molecule type" value="Genomic_DNA"/>
</dbReference>
<protein>
    <submittedName>
        <fullName evidence="1">Uncharacterized protein</fullName>
    </submittedName>
</protein>
<dbReference type="Proteomes" id="UP001497522">
    <property type="component" value="Chromosome 3"/>
</dbReference>
<reference evidence="1" key="1">
    <citation type="submission" date="2024-03" db="EMBL/GenBank/DDBJ databases">
        <authorList>
            <consortium name="ELIXIR-Norway"/>
            <consortium name="Elixir Norway"/>
        </authorList>
    </citation>
    <scope>NUCLEOTIDE SEQUENCE</scope>
</reference>
<evidence type="ECO:0000313" key="1">
    <source>
        <dbReference type="EMBL" id="CAK9873190.1"/>
    </source>
</evidence>
<organism evidence="1 2">
    <name type="scientific">Sphagnum jensenii</name>
    <dbReference type="NCBI Taxonomy" id="128206"/>
    <lineage>
        <taxon>Eukaryota</taxon>
        <taxon>Viridiplantae</taxon>
        <taxon>Streptophyta</taxon>
        <taxon>Embryophyta</taxon>
        <taxon>Bryophyta</taxon>
        <taxon>Sphagnophytina</taxon>
        <taxon>Sphagnopsida</taxon>
        <taxon>Sphagnales</taxon>
        <taxon>Sphagnaceae</taxon>
        <taxon>Sphagnum</taxon>
    </lineage>
</organism>
<name>A0ABP1BD49_9BRYO</name>
<accession>A0ABP1BD49</accession>